<comment type="caution">
    <text evidence="1">The sequence shown here is derived from an EMBL/GenBank/DDBJ whole genome shotgun (WGS) entry which is preliminary data.</text>
</comment>
<dbReference type="Gene3D" id="1.10.260.40">
    <property type="entry name" value="lambda repressor-like DNA-binding domains"/>
    <property type="match status" value="1"/>
</dbReference>
<dbReference type="Pfam" id="PF07366">
    <property type="entry name" value="SnoaL"/>
    <property type="match status" value="1"/>
</dbReference>
<evidence type="ECO:0000313" key="2">
    <source>
        <dbReference type="Proteomes" id="UP001216907"/>
    </source>
</evidence>
<protein>
    <submittedName>
        <fullName evidence="1">Ester cyclase</fullName>
    </submittedName>
</protein>
<proteinExistence type="predicted"/>
<accession>A0ABT6FFH4</accession>
<dbReference type="PANTHER" id="PTHR38436:SF1">
    <property type="entry name" value="ESTER CYCLASE"/>
    <property type="match status" value="1"/>
</dbReference>
<name>A0ABT6FFH4_9BACT</name>
<sequence length="228" mass="25548">MSAENRTLSRRWFEEVWNERRADAIDELLSPEGVGHMESGDFVGVEPFRQVRDQFIAAFPDLRFEIEDMVADGDAVVVRWNVRGTHTGEGLGIAPCHRPVTARGMTWHRFHDGVMVEGWDAWNQGAFFQHLQEAPAEPVASDETILGRRAEVAARIREVREDRFGATGGPEAARRLGLPVRTWYNYETGVAVPAEVLLAFLDLTGVEPAWLLTGEGPMYRGDRKGSES</sequence>
<dbReference type="SUPFAM" id="SSF54427">
    <property type="entry name" value="NTF2-like"/>
    <property type="match status" value="1"/>
</dbReference>
<dbReference type="Pfam" id="PF13560">
    <property type="entry name" value="HTH_31"/>
    <property type="match status" value="1"/>
</dbReference>
<organism evidence="1 2">
    <name type="scientific">Paludisphaera mucosa</name>
    <dbReference type="NCBI Taxonomy" id="3030827"/>
    <lineage>
        <taxon>Bacteria</taxon>
        <taxon>Pseudomonadati</taxon>
        <taxon>Planctomycetota</taxon>
        <taxon>Planctomycetia</taxon>
        <taxon>Isosphaerales</taxon>
        <taxon>Isosphaeraceae</taxon>
        <taxon>Paludisphaera</taxon>
    </lineage>
</organism>
<dbReference type="InterPro" id="IPR001387">
    <property type="entry name" value="Cro/C1-type_HTH"/>
</dbReference>
<dbReference type="Gene3D" id="3.10.450.50">
    <property type="match status" value="1"/>
</dbReference>
<dbReference type="InterPro" id="IPR010982">
    <property type="entry name" value="Lambda_DNA-bd_dom_sf"/>
</dbReference>
<reference evidence="1 2" key="1">
    <citation type="submission" date="2023-03" db="EMBL/GenBank/DDBJ databases">
        <title>Paludisphaera mucosa sp. nov. a novel planctomycete from northern fen.</title>
        <authorList>
            <person name="Ivanova A."/>
        </authorList>
    </citation>
    <scope>NUCLEOTIDE SEQUENCE [LARGE SCALE GENOMIC DNA]</scope>
    <source>
        <strain evidence="1 2">Pla2</strain>
    </source>
</reference>
<dbReference type="InterPro" id="IPR032710">
    <property type="entry name" value="NTF2-like_dom_sf"/>
</dbReference>
<gene>
    <name evidence="1" type="ORF">PZE19_20435</name>
</gene>
<evidence type="ECO:0000313" key="1">
    <source>
        <dbReference type="EMBL" id="MDG3006148.1"/>
    </source>
</evidence>
<dbReference type="CDD" id="cd00093">
    <property type="entry name" value="HTH_XRE"/>
    <property type="match status" value="1"/>
</dbReference>
<dbReference type="Proteomes" id="UP001216907">
    <property type="component" value="Unassembled WGS sequence"/>
</dbReference>
<dbReference type="PANTHER" id="PTHR38436">
    <property type="entry name" value="POLYKETIDE CYCLASE SNOAL-LIKE DOMAIN"/>
    <property type="match status" value="1"/>
</dbReference>
<dbReference type="RefSeq" id="WP_277862449.1">
    <property type="nucleotide sequence ID" value="NZ_JARRAG010000002.1"/>
</dbReference>
<dbReference type="EMBL" id="JARRAG010000002">
    <property type="protein sequence ID" value="MDG3006148.1"/>
    <property type="molecule type" value="Genomic_DNA"/>
</dbReference>
<dbReference type="InterPro" id="IPR009959">
    <property type="entry name" value="Cyclase_SnoaL-like"/>
</dbReference>
<keyword evidence="2" id="KW-1185">Reference proteome</keyword>
<dbReference type="SUPFAM" id="SSF47413">
    <property type="entry name" value="lambda repressor-like DNA-binding domains"/>
    <property type="match status" value="1"/>
</dbReference>